<name>V6TML8_GIAIN</name>
<evidence type="ECO:0000313" key="2">
    <source>
        <dbReference type="Proteomes" id="UP000018040"/>
    </source>
</evidence>
<reference evidence="2" key="1">
    <citation type="submission" date="2012-02" db="EMBL/GenBank/DDBJ databases">
        <title>Genome sequencing of Giardia lamblia Genotypes A2 and B isolates (DH and GS) and comparative analysis with the genomes of Genotypes A1 and E (WB and Pig).</title>
        <authorList>
            <person name="Adam R."/>
            <person name="Dahlstrom E."/>
            <person name="Martens C."/>
            <person name="Bruno D."/>
            <person name="Barbian K."/>
            <person name="Porcella S.F."/>
            <person name="Nash T."/>
        </authorList>
    </citation>
    <scope>NUCLEOTIDE SEQUENCE</scope>
    <source>
        <strain evidence="2">GS</strain>
    </source>
</reference>
<dbReference type="AlphaFoldDB" id="V6TML8"/>
<dbReference type="EMBL" id="AHHH01000428">
    <property type="protein sequence ID" value="ESU39899.1"/>
    <property type="molecule type" value="Genomic_DNA"/>
</dbReference>
<comment type="caution">
    <text evidence="1">The sequence shown here is derived from an EMBL/GenBank/DDBJ whole genome shotgun (WGS) entry which is preliminary data.</text>
</comment>
<accession>V6TML8</accession>
<organism evidence="1 2">
    <name type="scientific">Giardia intestinalis</name>
    <name type="common">Giardia lamblia</name>
    <dbReference type="NCBI Taxonomy" id="5741"/>
    <lineage>
        <taxon>Eukaryota</taxon>
        <taxon>Metamonada</taxon>
        <taxon>Diplomonadida</taxon>
        <taxon>Hexamitidae</taxon>
        <taxon>Giardiinae</taxon>
        <taxon>Giardia</taxon>
    </lineage>
</organism>
<gene>
    <name evidence="1" type="ORF">GSB_155321</name>
</gene>
<sequence length="51" mass="5321">VLPHASLRVICISSPEPSDAQPETVPTQCSVAASRAIYPSLSLPHSVVPLV</sequence>
<evidence type="ECO:0000313" key="1">
    <source>
        <dbReference type="EMBL" id="ESU39899.1"/>
    </source>
</evidence>
<feature type="non-terminal residue" evidence="1">
    <location>
        <position position="1"/>
    </location>
</feature>
<dbReference type="Proteomes" id="UP000018040">
    <property type="component" value="Unassembled WGS sequence"/>
</dbReference>
<protein>
    <submittedName>
        <fullName evidence="1">Chromosome segregation ATPase</fullName>
    </submittedName>
</protein>
<reference evidence="1 2" key="2">
    <citation type="journal article" date="2013" name="Genome Biol. Evol.">
        <title>Genome sequencing of Giardia lamblia genotypes A2 and B isolates (DH and GS) and comparative analysis with the genomes of genotypes A1 and E (WB and Pig).</title>
        <authorList>
            <person name="Adam R.D."/>
            <person name="Dahlstrom E.W."/>
            <person name="Martens C.A."/>
            <person name="Bruno D.P."/>
            <person name="Barbian K.D."/>
            <person name="Ricklefs S.M."/>
            <person name="Hernandez M.M."/>
            <person name="Narla N.P."/>
            <person name="Patel R.B."/>
            <person name="Porcella S.F."/>
            <person name="Nash T.E."/>
        </authorList>
    </citation>
    <scope>NUCLEOTIDE SEQUENCE [LARGE SCALE GENOMIC DNA]</scope>
    <source>
        <strain evidence="1 2">GS</strain>
    </source>
</reference>
<proteinExistence type="predicted"/>